<dbReference type="FunFam" id="1.25.40.10:FF:001174">
    <property type="entry name" value="Pentatricopeptide repeat-containing protein At3g49740"/>
    <property type="match status" value="1"/>
</dbReference>
<dbReference type="FunFam" id="1.25.40.10:FF:000381">
    <property type="entry name" value="Pentatricopeptide repeat-containing protein"/>
    <property type="match status" value="1"/>
</dbReference>
<evidence type="ECO:0000313" key="4">
    <source>
        <dbReference type="EMBL" id="ONI02697.1"/>
    </source>
</evidence>
<dbReference type="PROSITE" id="PS51375">
    <property type="entry name" value="PPR"/>
    <property type="match status" value="6"/>
</dbReference>
<feature type="repeat" description="PPR" evidence="3">
    <location>
        <begin position="122"/>
        <end position="156"/>
    </location>
</feature>
<dbReference type="Gramene" id="ONI02697">
    <property type="protein sequence ID" value="ONI02697"/>
    <property type="gene ID" value="PRUPE_6G216000"/>
</dbReference>
<evidence type="ECO:0000256" key="3">
    <source>
        <dbReference type="PROSITE-ProRule" id="PRU00708"/>
    </source>
</evidence>
<dbReference type="SUPFAM" id="SSF48452">
    <property type="entry name" value="TPR-like"/>
    <property type="match status" value="1"/>
</dbReference>
<dbReference type="InterPro" id="IPR002885">
    <property type="entry name" value="PPR_rpt"/>
</dbReference>
<dbReference type="Pfam" id="PF13041">
    <property type="entry name" value="PPR_2"/>
    <property type="match status" value="4"/>
</dbReference>
<dbReference type="GO" id="GO:0003723">
    <property type="term" value="F:RNA binding"/>
    <property type="evidence" value="ECO:0007669"/>
    <property type="project" value="InterPro"/>
</dbReference>
<evidence type="ECO:0000256" key="1">
    <source>
        <dbReference type="ARBA" id="ARBA00022737"/>
    </source>
</evidence>
<keyword evidence="5" id="KW-1185">Reference proteome</keyword>
<dbReference type="Pfam" id="PF13812">
    <property type="entry name" value="PPR_3"/>
    <property type="match status" value="2"/>
</dbReference>
<dbReference type="PANTHER" id="PTHR24015:SF548">
    <property type="entry name" value="OS08G0340900 PROTEIN"/>
    <property type="match status" value="1"/>
</dbReference>
<feature type="repeat" description="PPR" evidence="3">
    <location>
        <begin position="691"/>
        <end position="725"/>
    </location>
</feature>
<accession>A0A251NTN6</accession>
<organism evidence="4 5">
    <name type="scientific">Prunus persica</name>
    <name type="common">Peach</name>
    <name type="synonym">Amygdalus persica</name>
    <dbReference type="NCBI Taxonomy" id="3760"/>
    <lineage>
        <taxon>Eukaryota</taxon>
        <taxon>Viridiplantae</taxon>
        <taxon>Streptophyta</taxon>
        <taxon>Embryophyta</taxon>
        <taxon>Tracheophyta</taxon>
        <taxon>Spermatophyta</taxon>
        <taxon>Magnoliopsida</taxon>
        <taxon>eudicotyledons</taxon>
        <taxon>Gunneridae</taxon>
        <taxon>Pentapetalae</taxon>
        <taxon>rosids</taxon>
        <taxon>fabids</taxon>
        <taxon>Rosales</taxon>
        <taxon>Rosaceae</taxon>
        <taxon>Amygdaloideae</taxon>
        <taxon>Amygdaleae</taxon>
        <taxon>Prunus</taxon>
    </lineage>
</organism>
<keyword evidence="1" id="KW-0677">Repeat</keyword>
<gene>
    <name evidence="4" type="ORF">PRUPE_6G216000</name>
</gene>
<comment type="similarity">
    <text evidence="2">Belongs to the PPR family. PCMP-E subfamily.</text>
</comment>
<proteinExistence type="inferred from homology"/>
<dbReference type="FunFam" id="1.25.40.10:FF:000090">
    <property type="entry name" value="Pentatricopeptide repeat-containing protein, chloroplastic"/>
    <property type="match status" value="1"/>
</dbReference>
<dbReference type="GO" id="GO:0009451">
    <property type="term" value="P:RNA modification"/>
    <property type="evidence" value="ECO:0007669"/>
    <property type="project" value="InterPro"/>
</dbReference>
<dbReference type="NCBIfam" id="TIGR00756">
    <property type="entry name" value="PPR"/>
    <property type="match status" value="5"/>
</dbReference>
<evidence type="ECO:0000256" key="2">
    <source>
        <dbReference type="ARBA" id="ARBA00061659"/>
    </source>
</evidence>
<sequence length="734" mass="81118">MKFHFYKETTKTIAEVAGEQILKLNQSLAKLTRSHCYSEALQLFTQILSSQSVRPDHYTLSAAVTACANSRDVVFGTQLHAHAIRTGLKAYPHVANTLLSLYAKAEDLNSVKWVFDEIENPDVYSWTTLLSACTKLGHVDYAYKLFDTMPEKRNVTIWNAMITGCAENGCEEVAIGLFGEMHRMGVMHDNYSFASVLSSCALEGLGFGRQVHTLVIKTGFLGRCSVVNALLTMYFNCRSVLEAFEVFEEAEDAVYDQITFNVMIDGFVNVGRDEEALKMFKLMQEVCLRPTELTFVSVMSSCSAARVANHIHAQAIKLGFEAFTSVSNAAITMYSGCGDLHAAYLVFQVLEEKDLISWNTMISTYSQGNSSKLAILIYLQMQRAAVKPDEFTFGSLLASSEFTETVQAVQALAQKDGLILNIQVSNALVSAYAKQGNMNLAYQVFEDINHKNLISWNAIISGFLFNGLVKEGLVQFSKLLMSEHRPDVCTLTSILSICASISALRDGKQVHGYILKFGFSPQMCLHNALITMYAKCGVIDWSVRVFNAMPQKDTVSWNSLISAYAQHGQGNEAVRCFEAMQDSAAVKPDQATFTAVLSACSHAGLVVDGTRIFNSMINDYGFMPQVDHFSCIVDLLGRAGYLDEAETVINSKHIKTHPNIWWTLISSCAAHGNLRLGRTVAGFLLETEQNNPTVYVLLASIYAAAGQWEEAANVRELMNRTGVAKTRGCSWIES</sequence>
<feature type="repeat" description="PPR" evidence="3">
    <location>
        <begin position="354"/>
        <end position="388"/>
    </location>
</feature>
<dbReference type="SMR" id="A0A251NTN6"/>
<evidence type="ECO:0000313" key="5">
    <source>
        <dbReference type="Proteomes" id="UP000006882"/>
    </source>
</evidence>
<dbReference type="FunFam" id="1.25.40.10:FF:000196">
    <property type="entry name" value="Pentatricopeptide repeat-containing protein At4g14850"/>
    <property type="match status" value="1"/>
</dbReference>
<reference evidence="4 5" key="1">
    <citation type="journal article" date="2013" name="Nat. Genet.">
        <title>The high-quality draft genome of peach (Prunus persica) identifies unique patterns of genetic diversity, domestication and genome evolution.</title>
        <authorList>
            <consortium name="International Peach Genome Initiative"/>
            <person name="Verde I."/>
            <person name="Abbott A.G."/>
            <person name="Scalabrin S."/>
            <person name="Jung S."/>
            <person name="Shu S."/>
            <person name="Marroni F."/>
            <person name="Zhebentyayeva T."/>
            <person name="Dettori M.T."/>
            <person name="Grimwood J."/>
            <person name="Cattonaro F."/>
            <person name="Zuccolo A."/>
            <person name="Rossini L."/>
            <person name="Jenkins J."/>
            <person name="Vendramin E."/>
            <person name="Meisel L.A."/>
            <person name="Decroocq V."/>
            <person name="Sosinski B."/>
            <person name="Prochnik S."/>
            <person name="Mitros T."/>
            <person name="Policriti A."/>
            <person name="Cipriani G."/>
            <person name="Dondini L."/>
            <person name="Ficklin S."/>
            <person name="Goodstein D.M."/>
            <person name="Xuan P."/>
            <person name="Del Fabbro C."/>
            <person name="Aramini V."/>
            <person name="Copetti D."/>
            <person name="Gonzalez S."/>
            <person name="Horner D.S."/>
            <person name="Falchi R."/>
            <person name="Lucas S."/>
            <person name="Mica E."/>
            <person name="Maldonado J."/>
            <person name="Lazzari B."/>
            <person name="Bielenberg D."/>
            <person name="Pirona R."/>
            <person name="Miculan M."/>
            <person name="Barakat A."/>
            <person name="Testolin R."/>
            <person name="Stella A."/>
            <person name="Tartarini S."/>
            <person name="Tonutti P."/>
            <person name="Arus P."/>
            <person name="Orellana A."/>
            <person name="Wells C."/>
            <person name="Main D."/>
            <person name="Vizzotto G."/>
            <person name="Silva H."/>
            <person name="Salamini F."/>
            <person name="Schmutz J."/>
            <person name="Morgante M."/>
            <person name="Rokhsar D.S."/>
        </authorList>
    </citation>
    <scope>NUCLEOTIDE SEQUENCE [LARGE SCALE GENOMIC DNA]</scope>
    <source>
        <strain evidence="5">cv. Nemared</strain>
    </source>
</reference>
<dbReference type="OrthoDB" id="751155at2759"/>
<feature type="repeat" description="PPR" evidence="3">
    <location>
        <begin position="553"/>
        <end position="587"/>
    </location>
</feature>
<evidence type="ECO:0008006" key="6">
    <source>
        <dbReference type="Google" id="ProtNLM"/>
    </source>
</evidence>
<dbReference type="Proteomes" id="UP000006882">
    <property type="component" value="Chromosome G6"/>
</dbReference>
<dbReference type="PANTHER" id="PTHR24015">
    <property type="entry name" value="OS07G0578800 PROTEIN-RELATED"/>
    <property type="match status" value="1"/>
</dbReference>
<dbReference type="Gene3D" id="1.25.40.10">
    <property type="entry name" value="Tetratricopeptide repeat domain"/>
    <property type="match status" value="6"/>
</dbReference>
<name>A0A251NTN6_PRUPE</name>
<dbReference type="AlphaFoldDB" id="A0A251NTN6"/>
<dbReference type="Pfam" id="PF20431">
    <property type="entry name" value="E_motif"/>
    <property type="match status" value="1"/>
</dbReference>
<feature type="repeat" description="PPR" evidence="3">
    <location>
        <begin position="421"/>
        <end position="455"/>
    </location>
</feature>
<dbReference type="Pfam" id="PF12854">
    <property type="entry name" value="PPR_1"/>
    <property type="match status" value="1"/>
</dbReference>
<dbReference type="InterPro" id="IPR011990">
    <property type="entry name" value="TPR-like_helical_dom_sf"/>
</dbReference>
<dbReference type="Pfam" id="PF01535">
    <property type="entry name" value="PPR"/>
    <property type="match status" value="2"/>
</dbReference>
<dbReference type="InterPro" id="IPR046848">
    <property type="entry name" value="E_motif"/>
</dbReference>
<dbReference type="EMBL" id="CM007656">
    <property type="protein sequence ID" value="ONI02697.1"/>
    <property type="molecule type" value="Genomic_DNA"/>
</dbReference>
<dbReference type="InterPro" id="IPR046960">
    <property type="entry name" value="PPR_At4g14850-like_plant"/>
</dbReference>
<protein>
    <recommendedName>
        <fullName evidence="6">Pentacotripeptide-repeat region of PRORP domain-containing protein</fullName>
    </recommendedName>
</protein>
<feature type="repeat" description="PPR" evidence="3">
    <location>
        <begin position="256"/>
        <end position="290"/>
    </location>
</feature>